<dbReference type="Proteomes" id="UP000708208">
    <property type="component" value="Unassembled WGS sequence"/>
</dbReference>
<evidence type="ECO:0000313" key="3">
    <source>
        <dbReference type="Proteomes" id="UP000708208"/>
    </source>
</evidence>
<evidence type="ECO:0000256" key="1">
    <source>
        <dbReference type="SAM" id="Coils"/>
    </source>
</evidence>
<protein>
    <recommendedName>
        <fullName evidence="4">BEN domain-containing protein</fullName>
    </recommendedName>
</protein>
<proteinExistence type="predicted"/>
<dbReference type="EMBL" id="CAJVCH010054099">
    <property type="protein sequence ID" value="CAG7718535.1"/>
    <property type="molecule type" value="Genomic_DNA"/>
</dbReference>
<sequence>MTTQKQYSPFFLVYWKEDNTYSCIPRENIVDGSKRKEADNILLAAENLELSFNRHIYNGKLLYAGGTKREVNSYLNNLQTTSEADSRSTVTANVSEISHKKKRIAPSSSEITDVLNQLNQQERNDYTIPNTETGELLGVNAQRKLKKLEKKMTKLKAKLENLEQELQDEKRLKKKYKDKVATLKRKLDKYQGDKTKAVDIGNGILINAALLDRAKIFSNSPAILARNMFRLAFTESEVQGRSLLGRACNANKGQPVKPSVDATKRDAVINYCNHCVKMRNARESLKTRKHCGTKWLNRWVNTFER</sequence>
<keyword evidence="1" id="KW-0175">Coiled coil</keyword>
<evidence type="ECO:0008006" key="4">
    <source>
        <dbReference type="Google" id="ProtNLM"/>
    </source>
</evidence>
<name>A0A8J2JJT7_9HEXA</name>
<gene>
    <name evidence="2" type="ORF">AFUS01_LOCUS7920</name>
</gene>
<evidence type="ECO:0000313" key="2">
    <source>
        <dbReference type="EMBL" id="CAG7718535.1"/>
    </source>
</evidence>
<dbReference type="AlphaFoldDB" id="A0A8J2JJT7"/>
<keyword evidence="3" id="KW-1185">Reference proteome</keyword>
<comment type="caution">
    <text evidence="2">The sequence shown here is derived from an EMBL/GenBank/DDBJ whole genome shotgun (WGS) entry which is preliminary data.</text>
</comment>
<feature type="coiled-coil region" evidence="1">
    <location>
        <begin position="138"/>
        <end position="193"/>
    </location>
</feature>
<accession>A0A8J2JJT7</accession>
<reference evidence="2" key="1">
    <citation type="submission" date="2021-06" db="EMBL/GenBank/DDBJ databases">
        <authorList>
            <person name="Hodson N. C."/>
            <person name="Mongue J. A."/>
            <person name="Jaron S. K."/>
        </authorList>
    </citation>
    <scope>NUCLEOTIDE SEQUENCE</scope>
</reference>
<organism evidence="2 3">
    <name type="scientific">Allacma fusca</name>
    <dbReference type="NCBI Taxonomy" id="39272"/>
    <lineage>
        <taxon>Eukaryota</taxon>
        <taxon>Metazoa</taxon>
        <taxon>Ecdysozoa</taxon>
        <taxon>Arthropoda</taxon>
        <taxon>Hexapoda</taxon>
        <taxon>Collembola</taxon>
        <taxon>Symphypleona</taxon>
        <taxon>Sminthuridae</taxon>
        <taxon>Allacma</taxon>
    </lineage>
</organism>